<evidence type="ECO:0000313" key="7">
    <source>
        <dbReference type="EMBL" id="SEM67465.1"/>
    </source>
</evidence>
<evidence type="ECO:0000313" key="9">
    <source>
        <dbReference type="Proteomes" id="UP001224812"/>
    </source>
</evidence>
<dbReference type="Gene3D" id="2.70.98.10">
    <property type="match status" value="1"/>
</dbReference>
<name>A0A1H8A9K4_9PAST</name>
<dbReference type="PIRSF" id="PIRSF016020">
    <property type="entry name" value="PHexose_mutarotase"/>
    <property type="match status" value="1"/>
</dbReference>
<dbReference type="GeneID" id="83544942"/>
<dbReference type="EMBL" id="JASAVS010000037">
    <property type="protein sequence ID" value="MDP8086400.1"/>
    <property type="molecule type" value="Genomic_DNA"/>
</dbReference>
<dbReference type="EMBL" id="FOBN01000042">
    <property type="protein sequence ID" value="SEM67465.1"/>
    <property type="molecule type" value="Genomic_DNA"/>
</dbReference>
<dbReference type="Pfam" id="PF01263">
    <property type="entry name" value="Aldose_epim"/>
    <property type="match status" value="1"/>
</dbReference>
<dbReference type="GO" id="GO:0005975">
    <property type="term" value="P:carbohydrate metabolic process"/>
    <property type="evidence" value="ECO:0007669"/>
    <property type="project" value="InterPro"/>
</dbReference>
<organism evidence="7 8">
    <name type="scientific">Phocoenobacter skyensis</name>
    <dbReference type="NCBI Taxonomy" id="97481"/>
    <lineage>
        <taxon>Bacteria</taxon>
        <taxon>Pseudomonadati</taxon>
        <taxon>Pseudomonadota</taxon>
        <taxon>Gammaproteobacteria</taxon>
        <taxon>Pasteurellales</taxon>
        <taxon>Pasteurellaceae</taxon>
        <taxon>Phocoenobacter</taxon>
    </lineage>
</organism>
<dbReference type="RefSeq" id="WP_090923501.1">
    <property type="nucleotide sequence ID" value="NZ_CP016180.1"/>
</dbReference>
<dbReference type="GO" id="GO:0030246">
    <property type="term" value="F:carbohydrate binding"/>
    <property type="evidence" value="ECO:0007669"/>
    <property type="project" value="UniProtKB-UniRule"/>
</dbReference>
<dbReference type="InterPro" id="IPR011013">
    <property type="entry name" value="Gal_mutarotase_sf_dom"/>
</dbReference>
<feature type="active site" evidence="5">
    <location>
        <position position="153"/>
    </location>
</feature>
<evidence type="ECO:0000256" key="5">
    <source>
        <dbReference type="PIRSR" id="PIRSR016020-1"/>
    </source>
</evidence>
<evidence type="ECO:0000256" key="3">
    <source>
        <dbReference type="ARBA" id="ARBA00023235"/>
    </source>
</evidence>
<dbReference type="InterPro" id="IPR008183">
    <property type="entry name" value="Aldose_1/G6P_1-epimerase"/>
</dbReference>
<keyword evidence="9" id="KW-1185">Reference proteome</keyword>
<evidence type="ECO:0000313" key="6">
    <source>
        <dbReference type="EMBL" id="MDP8086400.1"/>
    </source>
</evidence>
<dbReference type="SUPFAM" id="SSF74650">
    <property type="entry name" value="Galactose mutarotase-like"/>
    <property type="match status" value="1"/>
</dbReference>
<dbReference type="EC" id="5.1.3.15" evidence="4"/>
<sequence length="282" mass="31903">MLNGKLHFIKQITPELSLQQCNEIPIIVLKHKVGKALISLQGAHLLSWQPLNADNDIFWLSEIESFKLGSAIRGGVPICYPWFGGKHTPSHGYARISLWQLSDYKISDKKISLEFSLFSDNEIIEAKMVMHFTEQCQLDFIHYGQETAQVALHSYFNIGDINSVSVTGLPTTCFNSLTQQQEEVASPRQVSENIDCIYEITAPVVNTITDPVYQRRIDIHHIQANNIVFWNPWHKATNGMTSLGYQKMLCIETAQINKPLSQGEKVSVVIGIKNLSDDKFWA</sequence>
<dbReference type="Proteomes" id="UP001224812">
    <property type="component" value="Unassembled WGS sequence"/>
</dbReference>
<proteinExistence type="inferred from homology"/>
<dbReference type="OrthoDB" id="9790727at2"/>
<dbReference type="CDD" id="cd09020">
    <property type="entry name" value="D-hex-6-P-epi_like"/>
    <property type="match status" value="1"/>
</dbReference>
<reference evidence="8" key="1">
    <citation type="submission" date="2016-10" db="EMBL/GenBank/DDBJ databases">
        <authorList>
            <person name="Varghese N."/>
            <person name="Submissions S."/>
        </authorList>
    </citation>
    <scope>NUCLEOTIDE SEQUENCE [LARGE SCALE GENOMIC DNA]</scope>
    <source>
        <strain evidence="8">DSM 24204</strain>
    </source>
</reference>
<dbReference type="GO" id="GO:0047938">
    <property type="term" value="F:glucose-6-phosphate 1-epimerase activity"/>
    <property type="evidence" value="ECO:0007669"/>
    <property type="project" value="UniProtKB-UniRule"/>
</dbReference>
<dbReference type="PANTHER" id="PTHR11122:SF13">
    <property type="entry name" value="GLUCOSE-6-PHOSPHATE 1-EPIMERASE"/>
    <property type="match status" value="1"/>
</dbReference>
<dbReference type="Proteomes" id="UP000198883">
    <property type="component" value="Unassembled WGS sequence"/>
</dbReference>
<dbReference type="InterPro" id="IPR014718">
    <property type="entry name" value="GH-type_carb-bd"/>
</dbReference>
<feature type="active site" evidence="5">
    <location>
        <position position="252"/>
    </location>
</feature>
<comment type="catalytic activity">
    <reaction evidence="1">
        <text>alpha-D-glucose 6-phosphate = beta-D-glucose 6-phosphate</text>
        <dbReference type="Rhea" id="RHEA:16249"/>
        <dbReference type="ChEBI" id="CHEBI:58225"/>
        <dbReference type="ChEBI" id="CHEBI:58247"/>
        <dbReference type="EC" id="5.1.3.15"/>
    </reaction>
</comment>
<accession>A0A1H8A9K4</accession>
<dbReference type="AlphaFoldDB" id="A0A1H8A9K4"/>
<gene>
    <name evidence="6" type="ORF">QJT92_10770</name>
    <name evidence="7" type="ORF">SAMN05444853_1421</name>
</gene>
<reference evidence="6 9" key="3">
    <citation type="journal article" date="2023" name="Front. Microbiol.">
        <title>Phylogeography and host specificity of Pasteurellaceae pathogenic to sea-farmed fish in the north-east Atlantic.</title>
        <authorList>
            <person name="Gulla S."/>
            <person name="Colquhoun D.J."/>
            <person name="Olsen A.B."/>
            <person name="Spilsberg B."/>
            <person name="Lagesen K."/>
            <person name="Aakesson C.P."/>
            <person name="Strom S."/>
            <person name="Manji F."/>
            <person name="Birkbeck T.H."/>
            <person name="Nilsen H.K."/>
        </authorList>
    </citation>
    <scope>NUCLEOTIDE SEQUENCE [LARGE SCALE GENOMIC DNA]</scope>
    <source>
        <strain evidence="6 9">VIO11850</strain>
    </source>
</reference>
<protein>
    <recommendedName>
        <fullName evidence="4">Putative glucose-6-phosphate 1-epimerase</fullName>
        <ecNumber evidence="4">5.1.3.15</ecNumber>
    </recommendedName>
</protein>
<comment type="similarity">
    <text evidence="2 4">Belongs to the glucose-6-phosphate 1-epimerase family.</text>
</comment>
<evidence type="ECO:0000313" key="8">
    <source>
        <dbReference type="Proteomes" id="UP000198883"/>
    </source>
</evidence>
<dbReference type="STRING" id="97481.SAMN05444853_1421"/>
<dbReference type="PANTHER" id="PTHR11122">
    <property type="entry name" value="APOSPORY-ASSOCIATED PROTEIN C-RELATED"/>
    <property type="match status" value="1"/>
</dbReference>
<evidence type="ECO:0000256" key="1">
    <source>
        <dbReference type="ARBA" id="ARBA00001096"/>
    </source>
</evidence>
<keyword evidence="3 4" id="KW-0413">Isomerase</keyword>
<dbReference type="InterPro" id="IPR025532">
    <property type="entry name" value="G6P_1-epimerase"/>
</dbReference>
<reference evidence="7" key="2">
    <citation type="submission" date="2016-10" db="EMBL/GenBank/DDBJ databases">
        <authorList>
            <person name="de Groot N.N."/>
        </authorList>
    </citation>
    <scope>NUCLEOTIDE SEQUENCE [LARGE SCALE GENOMIC DNA]</scope>
    <source>
        <strain evidence="7">DSM 24204</strain>
    </source>
</reference>
<evidence type="ECO:0000256" key="4">
    <source>
        <dbReference type="PIRNR" id="PIRNR016020"/>
    </source>
</evidence>
<evidence type="ECO:0000256" key="2">
    <source>
        <dbReference type="ARBA" id="ARBA00005866"/>
    </source>
</evidence>